<dbReference type="SUPFAM" id="SSF52309">
    <property type="entry name" value="N-(deoxy)ribosyltransferase-like"/>
    <property type="match status" value="1"/>
</dbReference>
<gene>
    <name evidence="1" type="ORF">XD93_0181</name>
</gene>
<protein>
    <submittedName>
        <fullName evidence="1">MazG nucleotide pyrophosphohydrolase</fullName>
    </submittedName>
</protein>
<proteinExistence type="predicted"/>
<dbReference type="Proteomes" id="UP000053904">
    <property type="component" value="Unassembled WGS sequence"/>
</dbReference>
<dbReference type="EMBL" id="LGGO01000014">
    <property type="protein sequence ID" value="KUK77668.1"/>
    <property type="molecule type" value="Genomic_DNA"/>
</dbReference>
<dbReference type="Gene3D" id="3.40.50.450">
    <property type="match status" value="1"/>
</dbReference>
<accession>A0A101HJ73</accession>
<evidence type="ECO:0000313" key="1">
    <source>
        <dbReference type="EMBL" id="KUK77668.1"/>
    </source>
</evidence>
<dbReference type="GO" id="GO:0016787">
    <property type="term" value="F:hydrolase activity"/>
    <property type="evidence" value="ECO:0007669"/>
    <property type="project" value="UniProtKB-KW"/>
</dbReference>
<sequence>MKSVVLCGSKRFKKEMGEFAKNLKDKGIVVYEPNLYRGGKEWDTLSGDYKRYILMGLTHDHFYKIKKADVVFVYNKGGYIGNSTTLEIGYAVACDKPIYAFEEDIEEGCRNVLFTDLIKTPTQLIKRLK</sequence>
<reference evidence="2" key="1">
    <citation type="journal article" date="2015" name="MBio">
        <title>Genome-Resolved Metagenomic Analysis Reveals Roles for Candidate Phyla and Other Microbial Community Members in Biogeochemical Transformations in Oil Reservoirs.</title>
        <authorList>
            <person name="Hu P."/>
            <person name="Tom L."/>
            <person name="Singh A."/>
            <person name="Thomas B.C."/>
            <person name="Baker B.J."/>
            <person name="Piceno Y.M."/>
            <person name="Andersen G.L."/>
            <person name="Banfield J.F."/>
        </authorList>
    </citation>
    <scope>NUCLEOTIDE SEQUENCE [LARGE SCALE GENOMIC DNA]</scope>
</reference>
<comment type="caution">
    <text evidence="1">The sequence shown here is derived from an EMBL/GenBank/DDBJ whole genome shotgun (WGS) entry which is preliminary data.</text>
</comment>
<organism evidence="1 2">
    <name type="scientific">candidate division WS6 bacterium 34_10</name>
    <dbReference type="NCBI Taxonomy" id="1641389"/>
    <lineage>
        <taxon>Bacteria</taxon>
        <taxon>Candidatus Dojkabacteria</taxon>
    </lineage>
</organism>
<dbReference type="AlphaFoldDB" id="A0A101HJ73"/>
<name>A0A101HJ73_9BACT</name>
<evidence type="ECO:0000313" key="2">
    <source>
        <dbReference type="Proteomes" id="UP000053904"/>
    </source>
</evidence>
<keyword evidence="1" id="KW-0378">Hydrolase</keyword>